<dbReference type="Proteomes" id="UP000294937">
    <property type="component" value="Unassembled WGS sequence"/>
</dbReference>
<protein>
    <submittedName>
        <fullName evidence="1">Uncharacterized protein</fullName>
    </submittedName>
</protein>
<name>A0A4R3L799_9BACL</name>
<accession>A0A4R3L799</accession>
<comment type="caution">
    <text evidence="1">The sequence shown here is derived from an EMBL/GenBank/DDBJ whole genome shotgun (WGS) entry which is preliminary data.</text>
</comment>
<evidence type="ECO:0000313" key="1">
    <source>
        <dbReference type="EMBL" id="TCS95811.1"/>
    </source>
</evidence>
<dbReference type="RefSeq" id="WP_131923783.1">
    <property type="nucleotide sequence ID" value="NZ_SMAG01000002.1"/>
</dbReference>
<evidence type="ECO:0000313" key="2">
    <source>
        <dbReference type="Proteomes" id="UP000294937"/>
    </source>
</evidence>
<dbReference type="EMBL" id="SMAG01000002">
    <property type="protein sequence ID" value="TCS95811.1"/>
    <property type="molecule type" value="Genomic_DNA"/>
</dbReference>
<proteinExistence type="predicted"/>
<gene>
    <name evidence="1" type="ORF">EDD58_102392</name>
</gene>
<reference evidence="1 2" key="1">
    <citation type="submission" date="2019-03" db="EMBL/GenBank/DDBJ databases">
        <title>Genomic Encyclopedia of Type Strains, Phase IV (KMG-IV): sequencing the most valuable type-strain genomes for metagenomic binning, comparative biology and taxonomic classification.</title>
        <authorList>
            <person name="Goeker M."/>
        </authorList>
    </citation>
    <scope>NUCLEOTIDE SEQUENCE [LARGE SCALE GENOMIC DNA]</scope>
    <source>
        <strain evidence="1 2">DSM 45707</strain>
    </source>
</reference>
<keyword evidence="2" id="KW-1185">Reference proteome</keyword>
<dbReference type="OrthoDB" id="10016355at2"/>
<organism evidence="1 2">
    <name type="scientific">Hazenella coriacea</name>
    <dbReference type="NCBI Taxonomy" id="1179467"/>
    <lineage>
        <taxon>Bacteria</taxon>
        <taxon>Bacillati</taxon>
        <taxon>Bacillota</taxon>
        <taxon>Bacilli</taxon>
        <taxon>Bacillales</taxon>
        <taxon>Thermoactinomycetaceae</taxon>
        <taxon>Hazenella</taxon>
    </lineage>
</organism>
<dbReference type="AlphaFoldDB" id="A0A4R3L799"/>
<sequence>MEKVMMKQGSFSYQSVDFSTSNPLSLNKITELENRLRGLIRIIRKGLEKIYTVLIHFQTSNDSAMVSFWKSVAHWYQKKGWSMLSDLIYELKRREIQYQDYFMIKDVLDIQENIAVPMVQGLSNRHLDEGQLESVLHYLKELPFYLQYDLQLESMDFKKVQPIQYQDYQTSMSFLAANRFEDLHYQIDFKPKWG</sequence>